<proteinExistence type="predicted"/>
<dbReference type="AlphaFoldDB" id="A0AAD6J2L7"/>
<dbReference type="EMBL" id="JAQGDS010000002">
    <property type="protein sequence ID" value="KAJ6263253.1"/>
    <property type="molecule type" value="Genomic_DNA"/>
</dbReference>
<reference evidence="1" key="1">
    <citation type="submission" date="2023-01" db="EMBL/GenBank/DDBJ databases">
        <title>The chitinases involved in constricting ring structure development in the nematode-trapping fungus Drechslerella dactyloides.</title>
        <authorList>
            <person name="Wang R."/>
            <person name="Zhang L."/>
            <person name="Tang P."/>
            <person name="Li S."/>
            <person name="Liang L."/>
        </authorList>
    </citation>
    <scope>NUCLEOTIDE SEQUENCE</scope>
    <source>
        <strain evidence="1">YMF1.00031</strain>
    </source>
</reference>
<sequence>MCVCRGVAGVGERRCRNLALLAGGEEAEEEETEEGEGEGWRLERAMMDGWVTGGRREGGARKAQVS</sequence>
<evidence type="ECO:0000313" key="2">
    <source>
        <dbReference type="Proteomes" id="UP001221413"/>
    </source>
</evidence>
<organism evidence="1 2">
    <name type="scientific">Drechslerella dactyloides</name>
    <name type="common">Nematode-trapping fungus</name>
    <name type="synonym">Arthrobotrys dactyloides</name>
    <dbReference type="NCBI Taxonomy" id="74499"/>
    <lineage>
        <taxon>Eukaryota</taxon>
        <taxon>Fungi</taxon>
        <taxon>Dikarya</taxon>
        <taxon>Ascomycota</taxon>
        <taxon>Pezizomycotina</taxon>
        <taxon>Orbiliomycetes</taxon>
        <taxon>Orbiliales</taxon>
        <taxon>Orbiliaceae</taxon>
        <taxon>Drechslerella</taxon>
    </lineage>
</organism>
<evidence type="ECO:0000313" key="1">
    <source>
        <dbReference type="EMBL" id="KAJ6263253.1"/>
    </source>
</evidence>
<gene>
    <name evidence="1" type="ORF">Dda_1814</name>
</gene>
<accession>A0AAD6J2L7</accession>
<comment type="caution">
    <text evidence="1">The sequence shown here is derived from an EMBL/GenBank/DDBJ whole genome shotgun (WGS) entry which is preliminary data.</text>
</comment>
<name>A0AAD6J2L7_DREDA</name>
<dbReference type="Proteomes" id="UP001221413">
    <property type="component" value="Unassembled WGS sequence"/>
</dbReference>
<keyword evidence="2" id="KW-1185">Reference proteome</keyword>
<protein>
    <submittedName>
        <fullName evidence="1">Uncharacterized protein</fullName>
    </submittedName>
</protein>